<keyword evidence="6" id="KW-0547">Nucleotide-binding</keyword>
<reference evidence="14 15" key="1">
    <citation type="submission" date="2018-07" db="EMBL/GenBank/DDBJ databases">
        <title>Venubactetium sediminum gen. nov., sp. nov., isolated from a marine solar saltern.</title>
        <authorList>
            <person name="Wang S."/>
        </authorList>
    </citation>
    <scope>NUCLEOTIDE SEQUENCE [LARGE SCALE GENOMIC DNA]</scope>
    <source>
        <strain evidence="14 15">WD2A32</strain>
    </source>
</reference>
<dbReference type="EC" id="2.7.6.3" evidence="3"/>
<evidence type="ECO:0000256" key="5">
    <source>
        <dbReference type="ARBA" id="ARBA00022679"/>
    </source>
</evidence>
<keyword evidence="7 14" id="KW-0418">Kinase</keyword>
<keyword evidence="15" id="KW-1185">Reference proteome</keyword>
<accession>A0A369TEQ9</accession>
<evidence type="ECO:0000256" key="2">
    <source>
        <dbReference type="ARBA" id="ARBA00005810"/>
    </source>
</evidence>
<evidence type="ECO:0000256" key="12">
    <source>
        <dbReference type="ARBA" id="ARBA00033413"/>
    </source>
</evidence>
<evidence type="ECO:0000313" key="14">
    <source>
        <dbReference type="EMBL" id="RDD63740.1"/>
    </source>
</evidence>
<gene>
    <name evidence="14" type="primary">folK</name>
    <name evidence="14" type="ORF">DRB17_00745</name>
</gene>
<comment type="caution">
    <text evidence="14">The sequence shown here is derived from an EMBL/GenBank/DDBJ whole genome shotgun (WGS) entry which is preliminary data.</text>
</comment>
<dbReference type="GO" id="GO:0046654">
    <property type="term" value="P:tetrahydrofolate biosynthetic process"/>
    <property type="evidence" value="ECO:0007669"/>
    <property type="project" value="UniProtKB-UniPathway"/>
</dbReference>
<dbReference type="Gene3D" id="3.30.70.560">
    <property type="entry name" value="7,8-Dihydro-6-hydroxymethylpterin-pyrophosphokinase HPPK"/>
    <property type="match status" value="1"/>
</dbReference>
<dbReference type="CDD" id="cd00483">
    <property type="entry name" value="HPPK"/>
    <property type="match status" value="1"/>
</dbReference>
<dbReference type="GO" id="GO:0005524">
    <property type="term" value="F:ATP binding"/>
    <property type="evidence" value="ECO:0007669"/>
    <property type="project" value="UniProtKB-KW"/>
</dbReference>
<protein>
    <recommendedName>
        <fullName evidence="4">2-amino-4-hydroxy-6-hydroxymethyldihydropteridine pyrophosphokinase</fullName>
        <ecNumber evidence="3">2.7.6.3</ecNumber>
    </recommendedName>
    <alternativeName>
        <fullName evidence="11">6-hydroxymethyl-7,8-dihydropterin pyrophosphokinase</fullName>
    </alternativeName>
    <alternativeName>
        <fullName evidence="12">7,8-dihydro-6-hydroxymethylpterin-pyrophosphokinase</fullName>
    </alternativeName>
</protein>
<keyword evidence="9" id="KW-0289">Folate biosynthesis</keyword>
<keyword evidence="5 14" id="KW-0808">Transferase</keyword>
<dbReference type="SUPFAM" id="SSF55083">
    <property type="entry name" value="6-hydroxymethyl-7,8-dihydropterin pyrophosphokinase, HPPK"/>
    <property type="match status" value="1"/>
</dbReference>
<name>A0A369TEQ9_9PROT</name>
<evidence type="ECO:0000256" key="3">
    <source>
        <dbReference type="ARBA" id="ARBA00013253"/>
    </source>
</evidence>
<comment type="function">
    <text evidence="10">Catalyzes the transfer of pyrophosphate from adenosine triphosphate (ATP) to 6-hydroxymethyl-7,8-dihydropterin, an enzymatic step in folate biosynthesis pathway.</text>
</comment>
<dbReference type="Proteomes" id="UP000253941">
    <property type="component" value="Unassembled WGS sequence"/>
</dbReference>
<evidence type="ECO:0000259" key="13">
    <source>
        <dbReference type="Pfam" id="PF01288"/>
    </source>
</evidence>
<organism evidence="14 15">
    <name type="scientific">Ferruginivarius sediminum</name>
    <dbReference type="NCBI Taxonomy" id="2661937"/>
    <lineage>
        <taxon>Bacteria</taxon>
        <taxon>Pseudomonadati</taxon>
        <taxon>Pseudomonadota</taxon>
        <taxon>Alphaproteobacteria</taxon>
        <taxon>Rhodospirillales</taxon>
        <taxon>Rhodospirillaceae</taxon>
        <taxon>Ferruginivarius</taxon>
    </lineage>
</organism>
<dbReference type="UniPathway" id="UPA00077">
    <property type="reaction ID" value="UER00155"/>
</dbReference>
<comment type="similarity">
    <text evidence="2">Belongs to the HPPK family.</text>
</comment>
<dbReference type="GO" id="GO:0016301">
    <property type="term" value="F:kinase activity"/>
    <property type="evidence" value="ECO:0007669"/>
    <property type="project" value="UniProtKB-KW"/>
</dbReference>
<dbReference type="InterPro" id="IPR000550">
    <property type="entry name" value="Hppk"/>
</dbReference>
<dbReference type="PANTHER" id="PTHR43071:SF1">
    <property type="entry name" value="2-AMINO-4-HYDROXY-6-HYDROXYMETHYLDIHYDROPTERIDINE PYROPHOSPHOKINASE"/>
    <property type="match status" value="1"/>
</dbReference>
<evidence type="ECO:0000256" key="11">
    <source>
        <dbReference type="ARBA" id="ARBA00029766"/>
    </source>
</evidence>
<evidence type="ECO:0000256" key="7">
    <source>
        <dbReference type="ARBA" id="ARBA00022777"/>
    </source>
</evidence>
<dbReference type="Pfam" id="PF01288">
    <property type="entry name" value="HPPK"/>
    <property type="match status" value="1"/>
</dbReference>
<evidence type="ECO:0000256" key="9">
    <source>
        <dbReference type="ARBA" id="ARBA00022909"/>
    </source>
</evidence>
<evidence type="ECO:0000256" key="1">
    <source>
        <dbReference type="ARBA" id="ARBA00005051"/>
    </source>
</evidence>
<dbReference type="InterPro" id="IPR035907">
    <property type="entry name" value="Hppk_sf"/>
</dbReference>
<dbReference type="GO" id="GO:0046656">
    <property type="term" value="P:folic acid biosynthetic process"/>
    <property type="evidence" value="ECO:0007669"/>
    <property type="project" value="UniProtKB-KW"/>
</dbReference>
<evidence type="ECO:0000256" key="4">
    <source>
        <dbReference type="ARBA" id="ARBA00016218"/>
    </source>
</evidence>
<feature type="domain" description="7,8-dihydro-6-hydroxymethylpterin-pyrophosphokinase" evidence="13">
    <location>
        <begin position="3"/>
        <end position="137"/>
    </location>
</feature>
<comment type="pathway">
    <text evidence="1">Cofactor biosynthesis; tetrahydrofolate biosynthesis; 2-amino-4-hydroxy-6-hydroxymethyl-7,8-dihydropteridine diphosphate from 7,8-dihydroneopterin triphosphate: step 4/4.</text>
</comment>
<dbReference type="NCBIfam" id="TIGR01498">
    <property type="entry name" value="folK"/>
    <property type="match status" value="1"/>
</dbReference>
<evidence type="ECO:0000313" key="15">
    <source>
        <dbReference type="Proteomes" id="UP000253941"/>
    </source>
</evidence>
<evidence type="ECO:0000256" key="8">
    <source>
        <dbReference type="ARBA" id="ARBA00022840"/>
    </source>
</evidence>
<sequence length="174" mass="18688">MIIIALGANLPSEHAGPPRATLECALAGLQARGIAVTGRSRWYESAPVPASDQPWFVNAVASLETDLAPGALMRTLHDIEALLGRVRDGTANAARAADLDLIDYHGRVSGPDAWPRLPHPRMESRAFVVKPLAELAPDWRHPVSGATIQELLRRLSQDQVCNPLPEGSRKGGCP</sequence>
<evidence type="ECO:0000256" key="6">
    <source>
        <dbReference type="ARBA" id="ARBA00022741"/>
    </source>
</evidence>
<evidence type="ECO:0000256" key="10">
    <source>
        <dbReference type="ARBA" id="ARBA00029409"/>
    </source>
</evidence>
<dbReference type="RefSeq" id="WP_114580253.1">
    <property type="nucleotide sequence ID" value="NZ_QPMH01000001.1"/>
</dbReference>
<dbReference type="AlphaFoldDB" id="A0A369TEQ9"/>
<keyword evidence="8" id="KW-0067">ATP-binding</keyword>
<dbReference type="PANTHER" id="PTHR43071">
    <property type="entry name" value="2-AMINO-4-HYDROXY-6-HYDROXYMETHYLDIHYDROPTERIDINE PYROPHOSPHOKINASE"/>
    <property type="match status" value="1"/>
</dbReference>
<dbReference type="GO" id="GO:0003848">
    <property type="term" value="F:2-amino-4-hydroxy-6-hydroxymethyldihydropteridine diphosphokinase activity"/>
    <property type="evidence" value="ECO:0007669"/>
    <property type="project" value="UniProtKB-EC"/>
</dbReference>
<dbReference type="EMBL" id="QPMH01000001">
    <property type="protein sequence ID" value="RDD63740.1"/>
    <property type="molecule type" value="Genomic_DNA"/>
</dbReference>
<proteinExistence type="inferred from homology"/>